<feature type="compositionally biased region" description="Low complexity" evidence="1">
    <location>
        <begin position="32"/>
        <end position="49"/>
    </location>
</feature>
<sequence length="123" mass="13632">MEGFPNHPERSREHAERSGRRRGGVAGQRCLPAAGGRIPARAAGPLLPDARLRPGRRGPGPGDVSARLARLRRLRGPLVAALLALPHRYQRMPDRTPAQQPPLRARGPGDRERRRHRGTQPHR</sequence>
<feature type="compositionally biased region" description="Basic and acidic residues" evidence="1">
    <location>
        <begin position="7"/>
        <end position="18"/>
    </location>
</feature>
<feature type="compositionally biased region" description="Basic residues" evidence="1">
    <location>
        <begin position="113"/>
        <end position="123"/>
    </location>
</feature>
<evidence type="ECO:0000313" key="2">
    <source>
        <dbReference type="EMBL" id="CAG7647141.1"/>
    </source>
</evidence>
<feature type="region of interest" description="Disordered" evidence="1">
    <location>
        <begin position="1"/>
        <end position="65"/>
    </location>
</feature>
<comment type="caution">
    <text evidence="2">The sequence shown here is derived from an EMBL/GenBank/DDBJ whole genome shotgun (WGS) entry which is preliminary data.</text>
</comment>
<dbReference type="AlphaFoldDB" id="A0A9W4MH98"/>
<reference evidence="2" key="1">
    <citation type="submission" date="2021-06" db="EMBL/GenBank/DDBJ databases">
        <authorList>
            <person name="Arsene-Ploetze F."/>
        </authorList>
    </citation>
    <scope>NUCLEOTIDE SEQUENCE</scope>
    <source>
        <strain evidence="2">SBRY1</strain>
    </source>
</reference>
<accession>A0A9W4MH98</accession>
<dbReference type="Proteomes" id="UP001153328">
    <property type="component" value="Unassembled WGS sequence"/>
</dbReference>
<gene>
    <name evidence="2" type="ORF">SBRY_40594</name>
</gene>
<name>A0A9W4MH98_9ACTN</name>
<protein>
    <submittedName>
        <fullName evidence="2">Uncharacterized protein</fullName>
    </submittedName>
</protein>
<evidence type="ECO:0000313" key="3">
    <source>
        <dbReference type="Proteomes" id="UP001153328"/>
    </source>
</evidence>
<evidence type="ECO:0000256" key="1">
    <source>
        <dbReference type="SAM" id="MobiDB-lite"/>
    </source>
</evidence>
<keyword evidence="3" id="KW-1185">Reference proteome</keyword>
<organism evidence="2 3">
    <name type="scientific">Actinacidiphila bryophytorum</name>
    <dbReference type="NCBI Taxonomy" id="1436133"/>
    <lineage>
        <taxon>Bacteria</taxon>
        <taxon>Bacillati</taxon>
        <taxon>Actinomycetota</taxon>
        <taxon>Actinomycetes</taxon>
        <taxon>Kitasatosporales</taxon>
        <taxon>Streptomycetaceae</taxon>
        <taxon>Actinacidiphila</taxon>
    </lineage>
</organism>
<feature type="region of interest" description="Disordered" evidence="1">
    <location>
        <begin position="88"/>
        <end position="123"/>
    </location>
</feature>
<proteinExistence type="predicted"/>
<dbReference type="EMBL" id="CAJVAX010000018">
    <property type="protein sequence ID" value="CAG7647141.1"/>
    <property type="molecule type" value="Genomic_DNA"/>
</dbReference>